<evidence type="ECO:0000259" key="7">
    <source>
        <dbReference type="PROSITE" id="PS50203"/>
    </source>
</evidence>
<dbReference type="SMART" id="SM00720">
    <property type="entry name" value="calpain_III"/>
    <property type="match status" value="2"/>
</dbReference>
<dbReference type="EMBL" id="SRMA01026784">
    <property type="protein sequence ID" value="TRY69713.1"/>
    <property type="molecule type" value="Genomic_DNA"/>
</dbReference>
<dbReference type="SUPFAM" id="SSF54001">
    <property type="entry name" value="Cysteine proteinases"/>
    <property type="match status" value="1"/>
</dbReference>
<dbReference type="OrthoDB" id="167576at2759"/>
<evidence type="ECO:0000256" key="2">
    <source>
        <dbReference type="ARBA" id="ARBA00022670"/>
    </source>
</evidence>
<dbReference type="PROSITE" id="PS50203">
    <property type="entry name" value="CALPAIN_CAT"/>
    <property type="match status" value="1"/>
</dbReference>
<feature type="active site" evidence="5 6">
    <location>
        <position position="250"/>
    </location>
</feature>
<dbReference type="PANTHER" id="PTHR10183:SF30">
    <property type="entry name" value="CALPAIN-10"/>
    <property type="match status" value="1"/>
</dbReference>
<name>A0A553NWB1_9TELE</name>
<dbReference type="Proteomes" id="UP000316079">
    <property type="component" value="Unassembled WGS sequence"/>
</dbReference>
<feature type="domain" description="Calpain catalytic" evidence="7">
    <location>
        <begin position="34"/>
        <end position="329"/>
    </location>
</feature>
<dbReference type="GO" id="GO:0006508">
    <property type="term" value="P:proteolysis"/>
    <property type="evidence" value="ECO:0007669"/>
    <property type="project" value="UniProtKB-KW"/>
</dbReference>
<dbReference type="GO" id="GO:0005737">
    <property type="term" value="C:cytoplasm"/>
    <property type="evidence" value="ECO:0007669"/>
    <property type="project" value="TreeGrafter"/>
</dbReference>
<proteinExistence type="inferred from homology"/>
<dbReference type="InterPro" id="IPR038765">
    <property type="entry name" value="Papain-like_cys_pep_sf"/>
</dbReference>
<dbReference type="Pfam" id="PF00648">
    <property type="entry name" value="Peptidase_C2"/>
    <property type="match status" value="1"/>
</dbReference>
<reference evidence="8 9" key="1">
    <citation type="journal article" date="2019" name="Sci. Data">
        <title>Hybrid genome assembly and annotation of Danionella translucida.</title>
        <authorList>
            <person name="Kadobianskyi M."/>
            <person name="Schulze L."/>
            <person name="Schuelke M."/>
            <person name="Judkewitz B."/>
        </authorList>
    </citation>
    <scope>NUCLEOTIDE SEQUENCE [LARGE SCALE GENOMIC DNA]</scope>
    <source>
        <strain evidence="8 9">Bolton</strain>
    </source>
</reference>
<evidence type="ECO:0000256" key="1">
    <source>
        <dbReference type="ARBA" id="ARBA00007623"/>
    </source>
</evidence>
<feature type="active site" evidence="5 6">
    <location>
        <position position="94"/>
    </location>
</feature>
<dbReference type="Gene3D" id="3.90.70.10">
    <property type="entry name" value="Cysteine proteinases"/>
    <property type="match status" value="1"/>
</dbReference>
<dbReference type="PANTHER" id="PTHR10183">
    <property type="entry name" value="CALPAIN"/>
    <property type="match status" value="1"/>
</dbReference>
<dbReference type="STRING" id="623744.A0A553NWB1"/>
<evidence type="ECO:0000256" key="4">
    <source>
        <dbReference type="ARBA" id="ARBA00022807"/>
    </source>
</evidence>
<sequence>MLLLLNTGSHSCQRHACVSAVQIVMETEPEHNELFLDADFPAADSSIFCDYATPLSKLLDDVAWLRPHEICNQPQLFPDDPVEAHPKQGILGDCWLLCACSMLLKNQHLLNKVFPPGQPVWGNSAYCGTFLFRFWRSGQWTMVRVDDRLPCLCDKLCFSQCQSPKAFWVALLEKAYAKLHGSYEHLWAGQVCEAMVDLTGSLSVRWCLKSQPSSSEMSVSKLSAEMKERCAISCCIHSTPIGVPELGQFHAMSVMEWTDVTTTAGEQVQLIRIRNPWGRRSWAGVWKESGSGWSSLLPSCARGLLDRMAEGEFWMDLSEFQQEFDEVTVGFPISEEGHVQSIYTGNCLAHSHQIGGRWIKGHSAGGCRNNSTFGSNPKFWLRVCERGEVLLSLLQYKQSKLPAGGSTEKNLHLQAIALHGWKVDKKHFNLAQTLNKPPFLSQTHAYDREVHIATHLSPGCYLLVPSAFQQGSEGNFLLRVNSSCSISLSAMKSAPPALQLSSGGEWETSTTHGCWTVGSTAGGSRNYGTHSINPRVPFTVTCDPGGNNVRVSLHQHRPETDLYAIGFHIYKVPDGGPGSLLNLGAMVPVVTCVPHAHSEEVSVFCHLFPGEYIVVPSTYQPELCANFSLTVVRRIYR</sequence>
<evidence type="ECO:0000256" key="3">
    <source>
        <dbReference type="ARBA" id="ARBA00022801"/>
    </source>
</evidence>
<evidence type="ECO:0000256" key="6">
    <source>
        <dbReference type="PROSITE-ProRule" id="PRU00239"/>
    </source>
</evidence>
<dbReference type="GO" id="GO:0004198">
    <property type="term" value="F:calcium-dependent cysteine-type endopeptidase activity"/>
    <property type="evidence" value="ECO:0007669"/>
    <property type="project" value="InterPro"/>
</dbReference>
<keyword evidence="2 6" id="KW-0645">Protease</keyword>
<keyword evidence="9" id="KW-1185">Reference proteome</keyword>
<protein>
    <recommendedName>
        <fullName evidence="7">Calpain catalytic domain-containing protein</fullName>
    </recommendedName>
</protein>
<dbReference type="InterPro" id="IPR036213">
    <property type="entry name" value="Calpain_III_sf"/>
</dbReference>
<dbReference type="InterPro" id="IPR022683">
    <property type="entry name" value="Calpain_III"/>
</dbReference>
<accession>A0A553NWB1</accession>
<dbReference type="PRINTS" id="PR00704">
    <property type="entry name" value="CALPAIN"/>
</dbReference>
<keyword evidence="4 6" id="KW-0788">Thiol protease</keyword>
<comment type="similarity">
    <text evidence="1">Belongs to the peptidase C2 family.</text>
</comment>
<dbReference type="SMART" id="SM00230">
    <property type="entry name" value="CysPc"/>
    <property type="match status" value="1"/>
</dbReference>
<dbReference type="InterPro" id="IPR022682">
    <property type="entry name" value="Calpain_domain_III"/>
</dbReference>
<dbReference type="Gene3D" id="2.60.120.380">
    <property type="match status" value="2"/>
</dbReference>
<gene>
    <name evidence="8" type="ORF">DNTS_035400</name>
</gene>
<dbReference type="AlphaFoldDB" id="A0A553NWB1"/>
<dbReference type="InterPro" id="IPR022684">
    <property type="entry name" value="Calpain_cysteine_protease"/>
</dbReference>
<keyword evidence="3 6" id="KW-0378">Hydrolase</keyword>
<dbReference type="InterPro" id="IPR001300">
    <property type="entry name" value="Peptidase_C2_calpain_cat"/>
</dbReference>
<dbReference type="Pfam" id="PF01067">
    <property type="entry name" value="Calpain_III"/>
    <property type="match status" value="2"/>
</dbReference>
<feature type="active site" evidence="5 6">
    <location>
        <position position="275"/>
    </location>
</feature>
<evidence type="ECO:0000313" key="9">
    <source>
        <dbReference type="Proteomes" id="UP000316079"/>
    </source>
</evidence>
<dbReference type="CDD" id="cd00044">
    <property type="entry name" value="CysPc"/>
    <property type="match status" value="1"/>
</dbReference>
<dbReference type="FunFam" id="2.60.120.380:FF:000006">
    <property type="entry name" value="Calpain 10"/>
    <property type="match status" value="1"/>
</dbReference>
<dbReference type="SUPFAM" id="SSF49758">
    <property type="entry name" value="Calpain large subunit, middle domain (domain III)"/>
    <property type="match status" value="2"/>
</dbReference>
<organism evidence="8 9">
    <name type="scientific">Danionella cerebrum</name>
    <dbReference type="NCBI Taxonomy" id="2873325"/>
    <lineage>
        <taxon>Eukaryota</taxon>
        <taxon>Metazoa</taxon>
        <taxon>Chordata</taxon>
        <taxon>Craniata</taxon>
        <taxon>Vertebrata</taxon>
        <taxon>Euteleostomi</taxon>
        <taxon>Actinopterygii</taxon>
        <taxon>Neopterygii</taxon>
        <taxon>Teleostei</taxon>
        <taxon>Ostariophysi</taxon>
        <taxon>Cypriniformes</taxon>
        <taxon>Danionidae</taxon>
        <taxon>Danioninae</taxon>
        <taxon>Danionella</taxon>
    </lineage>
</organism>
<dbReference type="PROSITE" id="PS00139">
    <property type="entry name" value="THIOL_PROTEASE_CYS"/>
    <property type="match status" value="1"/>
</dbReference>
<evidence type="ECO:0000313" key="8">
    <source>
        <dbReference type="EMBL" id="TRY69713.1"/>
    </source>
</evidence>
<comment type="caution">
    <text evidence="8">The sequence shown here is derived from an EMBL/GenBank/DDBJ whole genome shotgun (WGS) entry which is preliminary data.</text>
</comment>
<evidence type="ECO:0000256" key="5">
    <source>
        <dbReference type="PIRSR" id="PIRSR622684-1"/>
    </source>
</evidence>
<dbReference type="InterPro" id="IPR000169">
    <property type="entry name" value="Pept_cys_AS"/>
</dbReference>